<gene>
    <name evidence="2" type="ORF">PtA15_17A189</name>
</gene>
<keyword evidence="1" id="KW-0732">Signal</keyword>
<evidence type="ECO:0000313" key="2">
    <source>
        <dbReference type="EMBL" id="WAQ92707.1"/>
    </source>
</evidence>
<keyword evidence="3" id="KW-1185">Reference proteome</keyword>
<name>A0ABY7D7T0_9BASI</name>
<evidence type="ECO:0000256" key="1">
    <source>
        <dbReference type="SAM" id="SignalP"/>
    </source>
</evidence>
<sequence>MVSYQLFLTVVSLLVSRTLSQGASPCQVSTIKIKDCTDALNSIVYDKPGNSGKIVVTPEQKQIITNVGECKLTISVSQAQVVITRKEINDNFVKAVNQCKGKSMFTSFKTKAGTVVQGVTETMFKDEPFSAVVKPGSPFGDPKCAGENIPNPTTECPKTLSTIPTGNKGQLLSIFTKSPAAAVGAQNLNAGCSLSISTQDGTFVRLDAAQVKKAFDALFKGGTIMFKGSKEAPNTKLFMQVF</sequence>
<dbReference type="GeneID" id="77805173"/>
<organism evidence="2 3">
    <name type="scientific">Puccinia triticina</name>
    <dbReference type="NCBI Taxonomy" id="208348"/>
    <lineage>
        <taxon>Eukaryota</taxon>
        <taxon>Fungi</taxon>
        <taxon>Dikarya</taxon>
        <taxon>Basidiomycota</taxon>
        <taxon>Pucciniomycotina</taxon>
        <taxon>Pucciniomycetes</taxon>
        <taxon>Pucciniales</taxon>
        <taxon>Pucciniaceae</taxon>
        <taxon>Puccinia</taxon>
    </lineage>
</organism>
<feature type="signal peptide" evidence="1">
    <location>
        <begin position="1"/>
        <end position="22"/>
    </location>
</feature>
<accession>A0ABY7D7T0</accession>
<protein>
    <submittedName>
        <fullName evidence="2">Uncharacterized protein</fullName>
    </submittedName>
</protein>
<dbReference type="Proteomes" id="UP001164743">
    <property type="component" value="Chromosome 17A"/>
</dbReference>
<reference evidence="2" key="1">
    <citation type="submission" date="2022-10" db="EMBL/GenBank/DDBJ databases">
        <title>Puccinia triticina Genome sequencing and assembly.</title>
        <authorList>
            <person name="Li C."/>
        </authorList>
    </citation>
    <scope>NUCLEOTIDE SEQUENCE</scope>
    <source>
        <strain evidence="2">Pt15</strain>
    </source>
</reference>
<proteinExistence type="predicted"/>
<evidence type="ECO:0000313" key="3">
    <source>
        <dbReference type="Proteomes" id="UP001164743"/>
    </source>
</evidence>
<dbReference type="RefSeq" id="XP_053028262.1">
    <property type="nucleotide sequence ID" value="XM_053164278.1"/>
</dbReference>
<feature type="chain" id="PRO_5046408200" evidence="1">
    <location>
        <begin position="23"/>
        <end position="242"/>
    </location>
</feature>
<dbReference type="EMBL" id="CP110437">
    <property type="protein sequence ID" value="WAQ92707.1"/>
    <property type="molecule type" value="Genomic_DNA"/>
</dbReference>